<name>A0A316YZZ4_9BASI</name>
<dbReference type="Proteomes" id="UP000245946">
    <property type="component" value="Unassembled WGS sequence"/>
</dbReference>
<feature type="compositionally biased region" description="Basic and acidic residues" evidence="1">
    <location>
        <begin position="54"/>
        <end position="74"/>
    </location>
</feature>
<feature type="region of interest" description="Disordered" evidence="1">
    <location>
        <begin position="54"/>
        <end position="78"/>
    </location>
</feature>
<protein>
    <submittedName>
        <fullName evidence="2">Uncharacterized protein</fullName>
    </submittedName>
</protein>
<dbReference type="EMBL" id="KZ819309">
    <property type="protein sequence ID" value="PWN94712.1"/>
    <property type="molecule type" value="Genomic_DNA"/>
</dbReference>
<evidence type="ECO:0000256" key="1">
    <source>
        <dbReference type="SAM" id="MobiDB-lite"/>
    </source>
</evidence>
<dbReference type="Pfam" id="PF07955">
    <property type="entry name" value="DUF1687"/>
    <property type="match status" value="1"/>
</dbReference>
<dbReference type="GeneID" id="37273128"/>
<reference evidence="2 3" key="1">
    <citation type="journal article" date="2018" name="Mol. Biol. Evol.">
        <title>Broad Genomic Sampling Reveals a Smut Pathogenic Ancestry of the Fungal Clade Ustilaginomycotina.</title>
        <authorList>
            <person name="Kijpornyongpan T."/>
            <person name="Mondo S.J."/>
            <person name="Barry K."/>
            <person name="Sandor L."/>
            <person name="Lee J."/>
            <person name="Lipzen A."/>
            <person name="Pangilinan J."/>
            <person name="LaButti K."/>
            <person name="Hainaut M."/>
            <person name="Henrissat B."/>
            <person name="Grigoriev I.V."/>
            <person name="Spatafora J.W."/>
            <person name="Aime M.C."/>
        </authorList>
    </citation>
    <scope>NUCLEOTIDE SEQUENCE [LARGE SCALE GENOMIC DNA]</scope>
    <source>
        <strain evidence="2 3">MCA 4186</strain>
    </source>
</reference>
<evidence type="ECO:0000313" key="2">
    <source>
        <dbReference type="EMBL" id="PWN94712.1"/>
    </source>
</evidence>
<dbReference type="GO" id="GO:0016491">
    <property type="term" value="F:oxidoreductase activity"/>
    <property type="evidence" value="ECO:0007669"/>
    <property type="project" value="InterPro"/>
</dbReference>
<sequence length="230" mass="24147">MRPPRSLPPLTLFHDPASPLSRSLLARLPALLSPASSAAQSQARLGPGEAYLQRARDGETPLAELEVRSKRTEPPTETQWRLIRQYASQASSAAPLAVSEHLAAQHEAAAEAPPAAAGDGDTHKAVQGSPASEPDGKTRARLLNAKREHAERTAMAAKGAEQAPAEQQADDATAAAAAAEELPIRLRDGPLLVHWDAGLVATDERGVEQILRTLEGGGQAPAQASWCVVA</sequence>
<organism evidence="2 3">
    <name type="scientific">Tilletiopsis washingtonensis</name>
    <dbReference type="NCBI Taxonomy" id="58919"/>
    <lineage>
        <taxon>Eukaryota</taxon>
        <taxon>Fungi</taxon>
        <taxon>Dikarya</taxon>
        <taxon>Basidiomycota</taxon>
        <taxon>Ustilaginomycotina</taxon>
        <taxon>Exobasidiomycetes</taxon>
        <taxon>Entylomatales</taxon>
        <taxon>Entylomatales incertae sedis</taxon>
        <taxon>Tilletiopsis</taxon>
    </lineage>
</organism>
<dbReference type="InterPro" id="IPR036249">
    <property type="entry name" value="Thioredoxin-like_sf"/>
</dbReference>
<evidence type="ECO:0000313" key="3">
    <source>
        <dbReference type="Proteomes" id="UP000245946"/>
    </source>
</evidence>
<feature type="region of interest" description="Disordered" evidence="1">
    <location>
        <begin position="102"/>
        <end position="176"/>
    </location>
</feature>
<dbReference type="RefSeq" id="XP_025594991.1">
    <property type="nucleotide sequence ID" value="XM_025745584.1"/>
</dbReference>
<dbReference type="GO" id="GO:0005739">
    <property type="term" value="C:mitochondrion"/>
    <property type="evidence" value="ECO:0007669"/>
    <property type="project" value="InterPro"/>
</dbReference>
<dbReference type="AlphaFoldDB" id="A0A316YZZ4"/>
<proteinExistence type="predicted"/>
<dbReference type="InterPro" id="IPR012882">
    <property type="entry name" value="Fmp46"/>
</dbReference>
<feature type="compositionally biased region" description="Low complexity" evidence="1">
    <location>
        <begin position="105"/>
        <end position="117"/>
    </location>
</feature>
<feature type="compositionally biased region" description="Low complexity" evidence="1">
    <location>
        <begin position="154"/>
        <end position="176"/>
    </location>
</feature>
<dbReference type="SUPFAM" id="SSF52833">
    <property type="entry name" value="Thioredoxin-like"/>
    <property type="match status" value="1"/>
</dbReference>
<accession>A0A316YZZ4</accession>
<gene>
    <name evidence="2" type="ORF">FA09DRAFT_363386</name>
</gene>
<keyword evidence="3" id="KW-1185">Reference proteome</keyword>